<keyword evidence="4" id="KW-1185">Reference proteome</keyword>
<feature type="region of interest" description="Disordered" evidence="1">
    <location>
        <begin position="55"/>
        <end position="97"/>
    </location>
</feature>
<name>A0A8S1HWX6_9PELO</name>
<accession>A0A8S1HWX6</accession>
<feature type="compositionally biased region" description="Low complexity" evidence="1">
    <location>
        <begin position="55"/>
        <end position="70"/>
    </location>
</feature>
<gene>
    <name evidence="3" type="ORF">CAUJ_LOCUS15904</name>
</gene>
<dbReference type="Proteomes" id="UP000835052">
    <property type="component" value="Unassembled WGS sequence"/>
</dbReference>
<dbReference type="SMART" id="SM01137">
    <property type="entry name" value="DMAP_binding"/>
    <property type="match status" value="1"/>
</dbReference>
<comment type="caution">
    <text evidence="3">The sequence shown here is derived from an EMBL/GenBank/DDBJ whole genome shotgun (WGS) entry which is preliminary data.</text>
</comment>
<dbReference type="Pfam" id="PF06464">
    <property type="entry name" value="DMAP_binding"/>
    <property type="match status" value="1"/>
</dbReference>
<evidence type="ECO:0000313" key="3">
    <source>
        <dbReference type="EMBL" id="CAD6200005.1"/>
    </source>
</evidence>
<feature type="domain" description="DMAP1-binding" evidence="2">
    <location>
        <begin position="5"/>
        <end position="139"/>
    </location>
</feature>
<evidence type="ECO:0000256" key="1">
    <source>
        <dbReference type="SAM" id="MobiDB-lite"/>
    </source>
</evidence>
<feature type="compositionally biased region" description="Basic and acidic residues" evidence="1">
    <location>
        <begin position="88"/>
        <end position="97"/>
    </location>
</feature>
<sequence length="151" mass="16625">MDGDAASELPEEVRERLAELEIELSEGDITQKGFDKKKARLLAPYANSIKSVITNSSASAASNDPPTSSNGSAPSPNTRANRRHQRRLTRDEGRYHSEIRAEAVHQALAEYSDGRKLAPQLVQPKRRVAPGASNGRKTAKNVLSGQFFYFF</sequence>
<reference evidence="3" key="1">
    <citation type="submission" date="2020-10" db="EMBL/GenBank/DDBJ databases">
        <authorList>
            <person name="Kikuchi T."/>
        </authorList>
    </citation>
    <scope>NUCLEOTIDE SEQUENCE</scope>
    <source>
        <strain evidence="3">NKZ352</strain>
    </source>
</reference>
<dbReference type="EMBL" id="CAJGYM010000225">
    <property type="protein sequence ID" value="CAD6200005.1"/>
    <property type="molecule type" value="Genomic_DNA"/>
</dbReference>
<evidence type="ECO:0000259" key="2">
    <source>
        <dbReference type="PROSITE" id="PS51912"/>
    </source>
</evidence>
<evidence type="ECO:0000313" key="4">
    <source>
        <dbReference type="Proteomes" id="UP000835052"/>
    </source>
</evidence>
<feature type="region of interest" description="Disordered" evidence="1">
    <location>
        <begin position="112"/>
        <end position="137"/>
    </location>
</feature>
<dbReference type="OrthoDB" id="263283at2759"/>
<dbReference type="PROSITE" id="PS51912">
    <property type="entry name" value="DMAP1_BIND"/>
    <property type="match status" value="1"/>
</dbReference>
<proteinExistence type="predicted"/>
<dbReference type="InterPro" id="IPR010506">
    <property type="entry name" value="DMAP1-bd"/>
</dbReference>
<protein>
    <recommendedName>
        <fullName evidence="2">DMAP1-binding domain-containing protein</fullName>
    </recommendedName>
</protein>
<dbReference type="AlphaFoldDB" id="A0A8S1HWX6"/>
<organism evidence="3 4">
    <name type="scientific">Caenorhabditis auriculariae</name>
    <dbReference type="NCBI Taxonomy" id="2777116"/>
    <lineage>
        <taxon>Eukaryota</taxon>
        <taxon>Metazoa</taxon>
        <taxon>Ecdysozoa</taxon>
        <taxon>Nematoda</taxon>
        <taxon>Chromadorea</taxon>
        <taxon>Rhabditida</taxon>
        <taxon>Rhabditina</taxon>
        <taxon>Rhabditomorpha</taxon>
        <taxon>Rhabditoidea</taxon>
        <taxon>Rhabditidae</taxon>
        <taxon>Peloderinae</taxon>
        <taxon>Caenorhabditis</taxon>
    </lineage>
</organism>